<reference evidence="1" key="1">
    <citation type="journal article" date="2022" name="bioRxiv">
        <title>Sequencing and chromosome-scale assembly of the giantPleurodeles waltlgenome.</title>
        <authorList>
            <person name="Brown T."/>
            <person name="Elewa A."/>
            <person name="Iarovenko S."/>
            <person name="Subramanian E."/>
            <person name="Araus A.J."/>
            <person name="Petzold A."/>
            <person name="Susuki M."/>
            <person name="Suzuki K.-i.T."/>
            <person name="Hayashi T."/>
            <person name="Toyoda A."/>
            <person name="Oliveira C."/>
            <person name="Osipova E."/>
            <person name="Leigh N.D."/>
            <person name="Simon A."/>
            <person name="Yun M.H."/>
        </authorList>
    </citation>
    <scope>NUCLEOTIDE SEQUENCE</scope>
    <source>
        <strain evidence="1">20211129_DDA</strain>
        <tissue evidence="1">Liver</tissue>
    </source>
</reference>
<proteinExistence type="predicted"/>
<name>A0AAV7T8E0_PLEWA</name>
<dbReference type="AlphaFoldDB" id="A0AAV7T8E0"/>
<evidence type="ECO:0000313" key="1">
    <source>
        <dbReference type="EMBL" id="KAJ1172551.1"/>
    </source>
</evidence>
<dbReference type="Proteomes" id="UP001066276">
    <property type="component" value="Chromosome 4_1"/>
</dbReference>
<gene>
    <name evidence="1" type="ORF">NDU88_004396</name>
</gene>
<comment type="caution">
    <text evidence="1">The sequence shown here is derived from an EMBL/GenBank/DDBJ whole genome shotgun (WGS) entry which is preliminary data.</text>
</comment>
<keyword evidence="2" id="KW-1185">Reference proteome</keyword>
<protein>
    <submittedName>
        <fullName evidence="1">Uncharacterized protein</fullName>
    </submittedName>
</protein>
<organism evidence="1 2">
    <name type="scientific">Pleurodeles waltl</name>
    <name type="common">Iberian ribbed newt</name>
    <dbReference type="NCBI Taxonomy" id="8319"/>
    <lineage>
        <taxon>Eukaryota</taxon>
        <taxon>Metazoa</taxon>
        <taxon>Chordata</taxon>
        <taxon>Craniata</taxon>
        <taxon>Vertebrata</taxon>
        <taxon>Euteleostomi</taxon>
        <taxon>Amphibia</taxon>
        <taxon>Batrachia</taxon>
        <taxon>Caudata</taxon>
        <taxon>Salamandroidea</taxon>
        <taxon>Salamandridae</taxon>
        <taxon>Pleurodelinae</taxon>
        <taxon>Pleurodeles</taxon>
    </lineage>
</organism>
<dbReference type="EMBL" id="JANPWB010000007">
    <property type="protein sequence ID" value="KAJ1172551.1"/>
    <property type="molecule type" value="Genomic_DNA"/>
</dbReference>
<accession>A0AAV7T8E0</accession>
<evidence type="ECO:0000313" key="2">
    <source>
        <dbReference type="Proteomes" id="UP001066276"/>
    </source>
</evidence>
<feature type="non-terminal residue" evidence="1">
    <location>
        <position position="88"/>
    </location>
</feature>
<sequence>MHPGYAIFDPANRRCEGWRYFKLHVSSFLRSGLRQTKPEKVEKTMLTTNNCVFREKFASDKVRGRFLSDTRCLAEKGKMDTMQESSYP</sequence>